<evidence type="ECO:0000313" key="1">
    <source>
        <dbReference type="EMBL" id="KAJ7990580.1"/>
    </source>
</evidence>
<evidence type="ECO:0000313" key="2">
    <source>
        <dbReference type="Proteomes" id="UP001157502"/>
    </source>
</evidence>
<reference evidence="1" key="1">
    <citation type="submission" date="2021-05" db="EMBL/GenBank/DDBJ databases">
        <authorList>
            <person name="Pan Q."/>
            <person name="Jouanno E."/>
            <person name="Zahm M."/>
            <person name="Klopp C."/>
            <person name="Cabau C."/>
            <person name="Louis A."/>
            <person name="Berthelot C."/>
            <person name="Parey E."/>
            <person name="Roest Crollius H."/>
            <person name="Montfort J."/>
            <person name="Robinson-Rechavi M."/>
            <person name="Bouchez O."/>
            <person name="Lampietro C."/>
            <person name="Lopez Roques C."/>
            <person name="Donnadieu C."/>
            <person name="Postlethwait J."/>
            <person name="Bobe J."/>
            <person name="Dillon D."/>
            <person name="Chandos A."/>
            <person name="von Hippel F."/>
            <person name="Guiguen Y."/>
        </authorList>
    </citation>
    <scope>NUCLEOTIDE SEQUENCE</scope>
    <source>
        <strain evidence="1">YG-Jan2019</strain>
    </source>
</reference>
<protein>
    <submittedName>
        <fullName evidence="1">Uncharacterized protein</fullName>
    </submittedName>
</protein>
<accession>A0ACC2FGS1</accession>
<dbReference type="EMBL" id="CM055755">
    <property type="protein sequence ID" value="KAJ7990580.1"/>
    <property type="molecule type" value="Genomic_DNA"/>
</dbReference>
<proteinExistence type="predicted"/>
<gene>
    <name evidence="1" type="ORF">DPEC_G00301860</name>
</gene>
<sequence>MPLLPGSLIHSRLVVPGPSQKTSLLANRAELLLVKQVKRTKPPPPPPGSVGELLFILTQAASGSVALMHAPSASTIAQRAWGISMATEHSHIQGPVPRAKPHPQ</sequence>
<keyword evidence="2" id="KW-1185">Reference proteome</keyword>
<dbReference type="Proteomes" id="UP001157502">
    <property type="component" value="Chromosome 28"/>
</dbReference>
<name>A0ACC2FGS1_DALPE</name>
<organism evidence="1 2">
    <name type="scientific">Dallia pectoralis</name>
    <name type="common">Alaska blackfish</name>
    <dbReference type="NCBI Taxonomy" id="75939"/>
    <lineage>
        <taxon>Eukaryota</taxon>
        <taxon>Metazoa</taxon>
        <taxon>Chordata</taxon>
        <taxon>Craniata</taxon>
        <taxon>Vertebrata</taxon>
        <taxon>Euteleostomi</taxon>
        <taxon>Actinopterygii</taxon>
        <taxon>Neopterygii</taxon>
        <taxon>Teleostei</taxon>
        <taxon>Protacanthopterygii</taxon>
        <taxon>Esociformes</taxon>
        <taxon>Umbridae</taxon>
        <taxon>Dallia</taxon>
    </lineage>
</organism>
<comment type="caution">
    <text evidence="1">The sequence shown here is derived from an EMBL/GenBank/DDBJ whole genome shotgun (WGS) entry which is preliminary data.</text>
</comment>